<dbReference type="Proteomes" id="UP000076858">
    <property type="component" value="Unassembled WGS sequence"/>
</dbReference>
<comment type="caution">
    <text evidence="1">The sequence shown here is derived from an EMBL/GenBank/DDBJ whole genome shotgun (WGS) entry which is preliminary data.</text>
</comment>
<sequence length="643" mass="74199">MADFPSSVKKWDPKFACFFLQKFIDSKLLLNENTAVGAVDQLKNLSKCFVEEAINPNINYQLSSVDEELLEQQWLKIMSYENSKLLPSSVLSLSKNTTKLKTCLVNIGTYIMFKNDRRFSDLEFAVNILSLTLGTVRACLQDELTEEAERLLKLASQSIRPRLNDETVYDFDATPTIELAKKFELCCSSLFVYHVLALYRQNQYSEMLMLLGSIKEQDSVKFGFDQTNALSRICFGVGHEMFYRGEFEGAIVWLKFAHSFGKPILCEHLQDDCEDDSLTLLAACYMQIDITEHWQKIIEILDYSDDTTANLELRLQTLLVRGKDIHLVEQSVRKYLALKYREDGGKISVKIAANQVLLFLHSSLYSLNTLINIPWRGNQTTDKDDSKKDWSYVESIKWICAKYAARYFLAEEQTDKLFEMLCELQHWNDENVDDELIRGVLYITEGIALRLINEEGNVEACLRWYEVIVQFANRHGLDSMVTWNAMSCLLQLPHEAGYQRAVKLSAMIPEYDSWADQDLLCIRLQMALRGQEYDKAQQIISDFGNENNDWNKIQKAISRSASIARDNGFFDQMLNFLENAVQNCKTFFLKAILLRFVLRFQIELLHKQEDNKENVLTNILSTITTAYSTTLEARTDDHFLVGK</sequence>
<evidence type="ECO:0008006" key="3">
    <source>
        <dbReference type="Google" id="ProtNLM"/>
    </source>
</evidence>
<protein>
    <recommendedName>
        <fullName evidence="3">Protein ZIP4 homolog</fullName>
    </recommendedName>
</protein>
<dbReference type="EMBL" id="LRGB01000944">
    <property type="protein sequence ID" value="KZS14451.1"/>
    <property type="molecule type" value="Genomic_DNA"/>
</dbReference>
<name>A0A164XPZ4_9CRUS</name>
<organism evidence="1 2">
    <name type="scientific">Daphnia magna</name>
    <dbReference type="NCBI Taxonomy" id="35525"/>
    <lineage>
        <taxon>Eukaryota</taxon>
        <taxon>Metazoa</taxon>
        <taxon>Ecdysozoa</taxon>
        <taxon>Arthropoda</taxon>
        <taxon>Crustacea</taxon>
        <taxon>Branchiopoda</taxon>
        <taxon>Diplostraca</taxon>
        <taxon>Cladocera</taxon>
        <taxon>Anomopoda</taxon>
        <taxon>Daphniidae</taxon>
        <taxon>Daphnia</taxon>
    </lineage>
</organism>
<keyword evidence="2" id="KW-1185">Reference proteome</keyword>
<proteinExistence type="predicted"/>
<accession>A0A164XPZ4</accession>
<dbReference type="PANTHER" id="PTHR47083:SF1">
    <property type="entry name" value="TESTIS-EXPRESSED PROTEIN 11"/>
    <property type="match status" value="1"/>
</dbReference>
<evidence type="ECO:0000313" key="2">
    <source>
        <dbReference type="Proteomes" id="UP000076858"/>
    </source>
</evidence>
<dbReference type="AlphaFoldDB" id="A0A164XPZ4"/>
<reference evidence="1 2" key="1">
    <citation type="submission" date="2016-03" db="EMBL/GenBank/DDBJ databases">
        <title>EvidentialGene: Evidence-directed Construction of Genes on Genomes.</title>
        <authorList>
            <person name="Gilbert D.G."/>
            <person name="Choi J.-H."/>
            <person name="Mockaitis K."/>
            <person name="Colbourne J."/>
            <person name="Pfrender M."/>
        </authorList>
    </citation>
    <scope>NUCLEOTIDE SEQUENCE [LARGE SCALE GENOMIC DNA]</scope>
    <source>
        <strain evidence="1 2">Xinb3</strain>
        <tissue evidence="1">Complete organism</tissue>
    </source>
</reference>
<dbReference type="InterPro" id="IPR042861">
    <property type="entry name" value="TEX11"/>
</dbReference>
<gene>
    <name evidence="1" type="ORF">APZ42_019773</name>
</gene>
<evidence type="ECO:0000313" key="1">
    <source>
        <dbReference type="EMBL" id="KZS14451.1"/>
    </source>
</evidence>
<dbReference type="PANTHER" id="PTHR47083">
    <property type="entry name" value="TESTIS-EXPRESSED PROTEIN 11"/>
    <property type="match status" value="1"/>
</dbReference>